<evidence type="ECO:0000256" key="11">
    <source>
        <dbReference type="ARBA" id="ARBA00023306"/>
    </source>
</evidence>
<evidence type="ECO:0000256" key="6">
    <source>
        <dbReference type="ARBA" id="ARBA00023015"/>
    </source>
</evidence>
<dbReference type="EMBL" id="CAUEEQ010004269">
    <property type="protein sequence ID" value="CAJ0927038.1"/>
    <property type="molecule type" value="Genomic_DNA"/>
</dbReference>
<keyword evidence="11 13" id="KW-0131">Cell cycle</keyword>
<keyword evidence="7 13" id="KW-0175">Coiled coil</keyword>
<evidence type="ECO:0000256" key="1">
    <source>
        <dbReference type="ARBA" id="ARBA00004642"/>
    </source>
</evidence>
<keyword evidence="5" id="KW-0862">Zinc</keyword>
<dbReference type="SMART" id="SM00980">
    <property type="entry name" value="THAP"/>
    <property type="match status" value="1"/>
</dbReference>
<dbReference type="InterPro" id="IPR006612">
    <property type="entry name" value="THAP_Znf"/>
</dbReference>
<gene>
    <name evidence="16" type="ORF">RIMI_LOCUS2931639</name>
</gene>
<evidence type="ECO:0000256" key="12">
    <source>
        <dbReference type="PROSITE-ProRule" id="PRU00309"/>
    </source>
</evidence>
<dbReference type="PANTHER" id="PTHR46600">
    <property type="entry name" value="THAP DOMAIN-CONTAINING"/>
    <property type="match status" value="1"/>
</dbReference>
<feature type="domain" description="THAP-type" evidence="15">
    <location>
        <begin position="1"/>
        <end position="81"/>
    </location>
</feature>
<evidence type="ECO:0000256" key="8">
    <source>
        <dbReference type="ARBA" id="ARBA00023125"/>
    </source>
</evidence>
<dbReference type="Pfam" id="PF05485">
    <property type="entry name" value="THAP"/>
    <property type="match status" value="1"/>
</dbReference>
<keyword evidence="10 13" id="KW-0539">Nucleus</keyword>
<evidence type="ECO:0000259" key="15">
    <source>
        <dbReference type="PROSITE" id="PS50950"/>
    </source>
</evidence>
<evidence type="ECO:0000256" key="4">
    <source>
        <dbReference type="ARBA" id="ARBA00022771"/>
    </source>
</evidence>
<evidence type="ECO:0000313" key="16">
    <source>
        <dbReference type="EMBL" id="CAJ0927038.1"/>
    </source>
</evidence>
<feature type="coiled-coil region" evidence="14">
    <location>
        <begin position="139"/>
        <end position="180"/>
    </location>
</feature>
<protein>
    <recommendedName>
        <fullName evidence="13">THAP domain-containing protein 1</fullName>
    </recommendedName>
</protein>
<keyword evidence="17" id="KW-1185">Reference proteome</keyword>
<dbReference type="SMART" id="SM00692">
    <property type="entry name" value="DM3"/>
    <property type="match status" value="1"/>
</dbReference>
<evidence type="ECO:0000256" key="5">
    <source>
        <dbReference type="ARBA" id="ARBA00022833"/>
    </source>
</evidence>
<evidence type="ECO:0000256" key="14">
    <source>
        <dbReference type="SAM" id="Coils"/>
    </source>
</evidence>
<comment type="function">
    <text evidence="13">DNA-binding transcription regulator that regulates endothelial cell proliferation and G1/S cell-cycle progression. Specifically binds the 5'-[AT]NTNN[GT]GGCA[AGT]-3' core DNA sequence and acts by modulating expression of pRB-E2F cell-cycle target genes.</text>
</comment>
<name>A0ABN9KWI9_9NEOB</name>
<sequence>MVQSCSAYGCKNRYDKDKPISFHKFPLTRPILCKKWEAAVRRADFKPTKYSSICSDHFTPDCFKRACNNKLLKDNAVPTVFSYTENKPMTTKTIKKEDQNPPVPTIPEIDPAIGLLLPPPYTPSHIAVICDHNYTVEDTVHQRRRIQQLEEQVDKLRKKLRIANQRCRRQERNLEKLEKEVCDYRNGAGYVILPSNYFEVCNESERTEIPQLLISSPGGSAGDHCHVQTHNRITIA</sequence>
<evidence type="ECO:0000256" key="2">
    <source>
        <dbReference type="ARBA" id="ARBA00006177"/>
    </source>
</evidence>
<dbReference type="SUPFAM" id="SSF57716">
    <property type="entry name" value="Glucocorticoid receptor-like (DNA-binding domain)"/>
    <property type="match status" value="1"/>
</dbReference>
<comment type="caution">
    <text evidence="16">The sequence shown here is derived from an EMBL/GenBank/DDBJ whole genome shotgun (WGS) entry which is preliminary data.</text>
</comment>
<organism evidence="16 17">
    <name type="scientific">Ranitomeya imitator</name>
    <name type="common">mimic poison frog</name>
    <dbReference type="NCBI Taxonomy" id="111125"/>
    <lineage>
        <taxon>Eukaryota</taxon>
        <taxon>Metazoa</taxon>
        <taxon>Chordata</taxon>
        <taxon>Craniata</taxon>
        <taxon>Vertebrata</taxon>
        <taxon>Euteleostomi</taxon>
        <taxon>Amphibia</taxon>
        <taxon>Batrachia</taxon>
        <taxon>Anura</taxon>
        <taxon>Neobatrachia</taxon>
        <taxon>Hyloidea</taxon>
        <taxon>Dendrobatidae</taxon>
        <taxon>Dendrobatinae</taxon>
        <taxon>Ranitomeya</taxon>
    </lineage>
</organism>
<keyword evidence="6 13" id="KW-0805">Transcription regulation</keyword>
<dbReference type="InterPro" id="IPR026516">
    <property type="entry name" value="THAP1/10"/>
</dbReference>
<keyword evidence="9 13" id="KW-0804">Transcription</keyword>
<keyword evidence="8 12" id="KW-0238">DNA-binding</keyword>
<dbReference type="Gene3D" id="6.20.210.20">
    <property type="entry name" value="THAP domain"/>
    <property type="match status" value="1"/>
</dbReference>
<comment type="similarity">
    <text evidence="2 13">Belongs to the THAP1 family.</text>
</comment>
<evidence type="ECO:0000256" key="9">
    <source>
        <dbReference type="ARBA" id="ARBA00023163"/>
    </source>
</evidence>
<dbReference type="InterPro" id="IPR038441">
    <property type="entry name" value="THAP_Znf_sf"/>
</dbReference>
<evidence type="ECO:0000256" key="10">
    <source>
        <dbReference type="ARBA" id="ARBA00023242"/>
    </source>
</evidence>
<accession>A0ABN9KWI9</accession>
<evidence type="ECO:0000256" key="7">
    <source>
        <dbReference type="ARBA" id="ARBA00023054"/>
    </source>
</evidence>
<keyword evidence="4 12" id="KW-0863">Zinc-finger</keyword>
<dbReference type="PROSITE" id="PS50950">
    <property type="entry name" value="ZF_THAP"/>
    <property type="match status" value="1"/>
</dbReference>
<dbReference type="Proteomes" id="UP001176940">
    <property type="component" value="Unassembled WGS sequence"/>
</dbReference>
<evidence type="ECO:0000256" key="3">
    <source>
        <dbReference type="ARBA" id="ARBA00022723"/>
    </source>
</evidence>
<evidence type="ECO:0000256" key="13">
    <source>
        <dbReference type="RuleBase" id="RU369073"/>
    </source>
</evidence>
<reference evidence="16" key="1">
    <citation type="submission" date="2023-07" db="EMBL/GenBank/DDBJ databases">
        <authorList>
            <person name="Stuckert A."/>
        </authorList>
    </citation>
    <scope>NUCLEOTIDE SEQUENCE</scope>
</reference>
<evidence type="ECO:0000313" key="17">
    <source>
        <dbReference type="Proteomes" id="UP001176940"/>
    </source>
</evidence>
<proteinExistence type="inferred from homology"/>
<keyword evidence="3" id="KW-0479">Metal-binding</keyword>
<dbReference type="PANTHER" id="PTHR46600:SF1">
    <property type="entry name" value="THAP DOMAIN-CONTAINING PROTEIN 1"/>
    <property type="match status" value="1"/>
</dbReference>
<comment type="subcellular location">
    <subcellularLocation>
        <location evidence="1 13">Nucleus</location>
        <location evidence="1 13">Nucleoplasm</location>
    </subcellularLocation>
</comment>